<dbReference type="GO" id="GO:0009098">
    <property type="term" value="P:L-leucine biosynthetic process"/>
    <property type="evidence" value="ECO:0007669"/>
    <property type="project" value="UniProtKB-KW"/>
</dbReference>
<feature type="domain" description="Aconitase/3-isopropylmalate dehydratase large subunit alpha/beta/alpha" evidence="14">
    <location>
        <begin position="1"/>
        <end position="65"/>
    </location>
</feature>
<evidence type="ECO:0000256" key="12">
    <source>
        <dbReference type="ARBA" id="ARBA00023239"/>
    </source>
</evidence>
<keyword evidence="10" id="KW-0408">Iron</keyword>
<dbReference type="PANTHER" id="PTHR43822">
    <property type="entry name" value="HOMOACONITASE, MITOCHONDRIAL-RELATED"/>
    <property type="match status" value="1"/>
</dbReference>
<evidence type="ECO:0000256" key="3">
    <source>
        <dbReference type="ARBA" id="ARBA00002695"/>
    </source>
</evidence>
<evidence type="ECO:0000259" key="14">
    <source>
        <dbReference type="Pfam" id="PF00330"/>
    </source>
</evidence>
<gene>
    <name evidence="15" type="ORF">WR25_12359</name>
</gene>
<evidence type="ECO:0000256" key="11">
    <source>
        <dbReference type="ARBA" id="ARBA00023014"/>
    </source>
</evidence>
<accession>A0A2A2M5Z6</accession>
<dbReference type="Gene3D" id="3.30.499.10">
    <property type="entry name" value="Aconitase, domain 3"/>
    <property type="match status" value="1"/>
</dbReference>
<evidence type="ECO:0000256" key="7">
    <source>
        <dbReference type="ARBA" id="ARBA00022485"/>
    </source>
</evidence>
<comment type="pathway">
    <text evidence="4">Amino-acid biosynthesis; L-leucine biosynthesis; L-leucine from 3-methyl-2-oxobutanoate: step 2/4.</text>
</comment>
<dbReference type="InterPro" id="IPR015931">
    <property type="entry name" value="Acnase/IPM_dHydase_lsu_aba_1/3"/>
</dbReference>
<evidence type="ECO:0000256" key="6">
    <source>
        <dbReference type="ARBA" id="ARBA00022430"/>
    </source>
</evidence>
<keyword evidence="7" id="KW-0004">4Fe-4S</keyword>
<dbReference type="GO" id="GO:0046872">
    <property type="term" value="F:metal ion binding"/>
    <property type="evidence" value="ECO:0007669"/>
    <property type="project" value="UniProtKB-KW"/>
</dbReference>
<comment type="cofactor">
    <cofactor evidence="2">
        <name>[4Fe-4S] cluster</name>
        <dbReference type="ChEBI" id="CHEBI:49883"/>
    </cofactor>
</comment>
<comment type="caution">
    <text evidence="15">The sequence shown here is derived from an EMBL/GenBank/DDBJ whole genome shotgun (WGS) entry which is preliminary data.</text>
</comment>
<evidence type="ECO:0000256" key="8">
    <source>
        <dbReference type="ARBA" id="ARBA00022605"/>
    </source>
</evidence>
<dbReference type="OrthoDB" id="10046960at2759"/>
<dbReference type="Proteomes" id="UP000218231">
    <property type="component" value="Unassembled WGS sequence"/>
</dbReference>
<evidence type="ECO:0000256" key="5">
    <source>
        <dbReference type="ARBA" id="ARBA00011998"/>
    </source>
</evidence>
<keyword evidence="16" id="KW-1185">Reference proteome</keyword>
<evidence type="ECO:0000256" key="9">
    <source>
        <dbReference type="ARBA" id="ARBA00022723"/>
    </source>
</evidence>
<keyword evidence="8" id="KW-0028">Amino-acid biosynthesis</keyword>
<evidence type="ECO:0000256" key="1">
    <source>
        <dbReference type="ARBA" id="ARBA00000491"/>
    </source>
</evidence>
<reference evidence="15 16" key="1">
    <citation type="journal article" date="2017" name="Curr. Biol.">
        <title>Genome architecture and evolution of a unichromosomal asexual nematode.</title>
        <authorList>
            <person name="Fradin H."/>
            <person name="Zegar C."/>
            <person name="Gutwein M."/>
            <person name="Lucas J."/>
            <person name="Kovtun M."/>
            <person name="Corcoran D."/>
            <person name="Baugh L.R."/>
            <person name="Kiontke K."/>
            <person name="Gunsalus K."/>
            <person name="Fitch D.H."/>
            <person name="Piano F."/>
        </authorList>
    </citation>
    <scope>NUCLEOTIDE SEQUENCE [LARGE SCALE GENOMIC DNA]</scope>
    <source>
        <strain evidence="15">PF1309</strain>
    </source>
</reference>
<keyword evidence="6" id="KW-0432">Leucine biosynthesis</keyword>
<dbReference type="InterPro" id="IPR036008">
    <property type="entry name" value="Aconitase_4Fe-4S_dom"/>
</dbReference>
<dbReference type="EC" id="4.2.1.33" evidence="5"/>
<evidence type="ECO:0000256" key="2">
    <source>
        <dbReference type="ARBA" id="ARBA00001966"/>
    </source>
</evidence>
<dbReference type="InterPro" id="IPR001030">
    <property type="entry name" value="Acoase/IPM_deHydtase_lsu_aba"/>
</dbReference>
<evidence type="ECO:0000256" key="4">
    <source>
        <dbReference type="ARBA" id="ARBA00004729"/>
    </source>
</evidence>
<evidence type="ECO:0000313" key="15">
    <source>
        <dbReference type="EMBL" id="PAV93735.1"/>
    </source>
</evidence>
<keyword evidence="13" id="KW-0100">Branched-chain amino acid biosynthesis</keyword>
<comment type="function">
    <text evidence="3">Catalyzes the isomerization between 2-isopropylmalate and 3-isopropylmalate, via the formation of 2-isopropylmaleate.</text>
</comment>
<dbReference type="STRING" id="2018661.A0A2A2M5Z6"/>
<dbReference type="GO" id="GO:0003861">
    <property type="term" value="F:3-isopropylmalate dehydratase activity"/>
    <property type="evidence" value="ECO:0007669"/>
    <property type="project" value="UniProtKB-EC"/>
</dbReference>
<dbReference type="PANTHER" id="PTHR43822:SF9">
    <property type="entry name" value="3-ISOPROPYLMALATE DEHYDRATASE"/>
    <property type="match status" value="1"/>
</dbReference>
<evidence type="ECO:0000313" key="16">
    <source>
        <dbReference type="Proteomes" id="UP000218231"/>
    </source>
</evidence>
<proteinExistence type="predicted"/>
<sequence length="69" mass="6988">MEVRVDGTLGYGVSPKDVILAIMGRVGAAGGTGHVFEYTGDVVRAMSIEGRMTLANMSIEGGSADGAQG</sequence>
<comment type="catalytic activity">
    <reaction evidence="1">
        <text>(2R,3S)-3-isopropylmalate = (2S)-2-isopropylmalate</text>
        <dbReference type="Rhea" id="RHEA:32287"/>
        <dbReference type="ChEBI" id="CHEBI:1178"/>
        <dbReference type="ChEBI" id="CHEBI:35121"/>
        <dbReference type="EC" id="4.2.1.33"/>
    </reaction>
</comment>
<organism evidence="15 16">
    <name type="scientific">Diploscapter pachys</name>
    <dbReference type="NCBI Taxonomy" id="2018661"/>
    <lineage>
        <taxon>Eukaryota</taxon>
        <taxon>Metazoa</taxon>
        <taxon>Ecdysozoa</taxon>
        <taxon>Nematoda</taxon>
        <taxon>Chromadorea</taxon>
        <taxon>Rhabditida</taxon>
        <taxon>Rhabditina</taxon>
        <taxon>Rhabditomorpha</taxon>
        <taxon>Rhabditoidea</taxon>
        <taxon>Rhabditidae</taxon>
        <taxon>Diploscapter</taxon>
    </lineage>
</organism>
<evidence type="ECO:0000256" key="10">
    <source>
        <dbReference type="ARBA" id="ARBA00023004"/>
    </source>
</evidence>
<name>A0A2A2M5Z6_9BILA</name>
<keyword evidence="11" id="KW-0411">Iron-sulfur</keyword>
<dbReference type="InterPro" id="IPR050067">
    <property type="entry name" value="IPM_dehydratase_rel_enz"/>
</dbReference>
<protein>
    <recommendedName>
        <fullName evidence="5">3-isopropylmalate dehydratase</fullName>
        <ecNumber evidence="5">4.2.1.33</ecNumber>
    </recommendedName>
</protein>
<dbReference type="Pfam" id="PF00330">
    <property type="entry name" value="Aconitase"/>
    <property type="match status" value="1"/>
</dbReference>
<dbReference type="SUPFAM" id="SSF53732">
    <property type="entry name" value="Aconitase iron-sulfur domain"/>
    <property type="match status" value="1"/>
</dbReference>
<dbReference type="GO" id="GO:0051539">
    <property type="term" value="F:4 iron, 4 sulfur cluster binding"/>
    <property type="evidence" value="ECO:0007669"/>
    <property type="project" value="UniProtKB-KW"/>
</dbReference>
<evidence type="ECO:0000256" key="13">
    <source>
        <dbReference type="ARBA" id="ARBA00023304"/>
    </source>
</evidence>
<dbReference type="AlphaFoldDB" id="A0A2A2M5Z6"/>
<dbReference type="EMBL" id="LIAE01004561">
    <property type="protein sequence ID" value="PAV93735.1"/>
    <property type="molecule type" value="Genomic_DNA"/>
</dbReference>
<keyword evidence="12" id="KW-0456">Lyase</keyword>
<keyword evidence="9" id="KW-0479">Metal-binding</keyword>